<comment type="subcellular location">
    <subcellularLocation>
        <location evidence="9">Cell membrane</location>
        <topology evidence="9">Peripheral membrane protein</topology>
        <orientation evidence="9">Cytoplasmic side</orientation>
    </subcellularLocation>
    <subcellularLocation>
        <location evidence="9">Cytoplasm</location>
    </subcellularLocation>
</comment>
<dbReference type="GO" id="GO:0005047">
    <property type="term" value="F:signal recognition particle binding"/>
    <property type="evidence" value="ECO:0007669"/>
    <property type="project" value="TreeGrafter"/>
</dbReference>
<dbReference type="AlphaFoldDB" id="A0A369LQG2"/>
<evidence type="ECO:0000256" key="6">
    <source>
        <dbReference type="ARBA" id="ARBA00023136"/>
    </source>
</evidence>
<dbReference type="InterPro" id="IPR036225">
    <property type="entry name" value="SRP/SRP_N"/>
</dbReference>
<comment type="function">
    <text evidence="9">Involved in targeting and insertion of nascent membrane proteins into the cytoplasmic membrane. Acts as a receptor for the complex formed by the signal recognition particle (SRP) and the ribosome-nascent chain (RNC).</text>
</comment>
<dbReference type="GO" id="GO:0005737">
    <property type="term" value="C:cytoplasm"/>
    <property type="evidence" value="ECO:0007669"/>
    <property type="project" value="UniProtKB-SubCell"/>
</dbReference>
<protein>
    <recommendedName>
        <fullName evidence="9">Signal recognition particle receptor FtsY</fullName>
        <shortName evidence="9">SRP receptor</shortName>
        <ecNumber evidence="9">3.6.5.4</ecNumber>
    </recommendedName>
</protein>
<dbReference type="RefSeq" id="WP_114615084.1">
    <property type="nucleotide sequence ID" value="NZ_PPTO01000003.1"/>
</dbReference>
<evidence type="ECO:0000259" key="11">
    <source>
        <dbReference type="SMART" id="SM00962"/>
    </source>
</evidence>
<dbReference type="HAMAP" id="MF_00920">
    <property type="entry name" value="FtsY"/>
    <property type="match status" value="1"/>
</dbReference>
<dbReference type="Gene3D" id="1.20.120.140">
    <property type="entry name" value="Signal recognition particle SRP54, nucleotide-binding domain"/>
    <property type="match status" value="1"/>
</dbReference>
<feature type="domain" description="Signal recognition particle SRP54 helical bundle" evidence="12">
    <location>
        <begin position="7"/>
        <end position="88"/>
    </location>
</feature>
<accession>A0A369LQG2</accession>
<evidence type="ECO:0000313" key="14">
    <source>
        <dbReference type="Proteomes" id="UP000253975"/>
    </source>
</evidence>
<feature type="binding site" evidence="9">
    <location>
        <begin position="252"/>
        <end position="255"/>
    </location>
    <ligand>
        <name>GTP</name>
        <dbReference type="ChEBI" id="CHEBI:37565"/>
    </ligand>
</feature>
<dbReference type="EMBL" id="PPTO01000003">
    <property type="protein sequence ID" value="RDB60348.1"/>
    <property type="molecule type" value="Genomic_DNA"/>
</dbReference>
<keyword evidence="1 9" id="KW-1003">Cell membrane</keyword>
<dbReference type="PANTHER" id="PTHR43134">
    <property type="entry name" value="SIGNAL RECOGNITION PARTICLE RECEPTOR SUBUNIT ALPHA"/>
    <property type="match status" value="1"/>
</dbReference>
<dbReference type="Pfam" id="PF00448">
    <property type="entry name" value="SRP54"/>
    <property type="match status" value="1"/>
</dbReference>
<dbReference type="GO" id="GO:0003924">
    <property type="term" value="F:GTPase activity"/>
    <property type="evidence" value="ECO:0007669"/>
    <property type="project" value="UniProtKB-UniRule"/>
</dbReference>
<proteinExistence type="inferred from homology"/>
<feature type="binding site" evidence="9">
    <location>
        <begin position="107"/>
        <end position="114"/>
    </location>
    <ligand>
        <name>GTP</name>
        <dbReference type="ChEBI" id="CHEBI:37565"/>
    </ligand>
</feature>
<dbReference type="InterPro" id="IPR000897">
    <property type="entry name" value="SRP54_GTPase_dom"/>
</dbReference>
<dbReference type="NCBIfam" id="TIGR00064">
    <property type="entry name" value="ftsY"/>
    <property type="match status" value="1"/>
</dbReference>
<dbReference type="GO" id="GO:0006614">
    <property type="term" value="P:SRP-dependent cotranslational protein targeting to membrane"/>
    <property type="evidence" value="ECO:0007669"/>
    <property type="project" value="InterPro"/>
</dbReference>
<comment type="catalytic activity">
    <reaction evidence="8 9">
        <text>GTP + H2O = GDP + phosphate + H(+)</text>
        <dbReference type="Rhea" id="RHEA:19669"/>
        <dbReference type="ChEBI" id="CHEBI:15377"/>
        <dbReference type="ChEBI" id="CHEBI:15378"/>
        <dbReference type="ChEBI" id="CHEBI:37565"/>
        <dbReference type="ChEBI" id="CHEBI:43474"/>
        <dbReference type="ChEBI" id="CHEBI:58189"/>
        <dbReference type="EC" id="3.6.5.4"/>
    </reaction>
</comment>
<evidence type="ECO:0000259" key="10">
    <source>
        <dbReference type="SMART" id="SM00382"/>
    </source>
</evidence>
<comment type="caution">
    <text evidence="13">The sequence shown here is derived from an EMBL/GenBank/DDBJ whole genome shotgun (WGS) entry which is preliminary data.</text>
</comment>
<evidence type="ECO:0000256" key="7">
    <source>
        <dbReference type="ARBA" id="ARBA00023170"/>
    </source>
</evidence>
<dbReference type="InterPro" id="IPR003593">
    <property type="entry name" value="AAA+_ATPase"/>
</dbReference>
<feature type="binding site" evidence="9">
    <location>
        <begin position="189"/>
        <end position="193"/>
    </location>
    <ligand>
        <name>GTP</name>
        <dbReference type="ChEBI" id="CHEBI:37565"/>
    </ligand>
</feature>
<dbReference type="EC" id="3.6.5.4" evidence="9"/>
<evidence type="ECO:0000313" key="13">
    <source>
        <dbReference type="EMBL" id="RDB60348.1"/>
    </source>
</evidence>
<evidence type="ECO:0000256" key="9">
    <source>
        <dbReference type="HAMAP-Rule" id="MF_00920"/>
    </source>
</evidence>
<name>A0A369LQG2_9ACTN</name>
<feature type="domain" description="AAA+ ATPase" evidence="10">
    <location>
        <begin position="99"/>
        <end position="256"/>
    </location>
</feature>
<evidence type="ECO:0000256" key="4">
    <source>
        <dbReference type="ARBA" id="ARBA00022801"/>
    </source>
</evidence>
<evidence type="ECO:0000256" key="5">
    <source>
        <dbReference type="ARBA" id="ARBA00023134"/>
    </source>
</evidence>
<reference evidence="13 14" key="1">
    <citation type="journal article" date="2018" name="Elife">
        <title>Discovery and characterization of a prevalent human gut bacterial enzyme sufficient for the inactivation of a family of plant toxins.</title>
        <authorList>
            <person name="Koppel N."/>
            <person name="Bisanz J.E."/>
            <person name="Pandelia M.E."/>
            <person name="Turnbaugh P.J."/>
            <person name="Balskus E.P."/>
        </authorList>
    </citation>
    <scope>NUCLEOTIDE SEQUENCE [LARGE SCALE GENOMIC DNA]</scope>
    <source>
        <strain evidence="13 14">OB21 GAM31</strain>
    </source>
</reference>
<organism evidence="13 14">
    <name type="scientific">Slackia isoflavoniconvertens</name>
    <dbReference type="NCBI Taxonomy" id="572010"/>
    <lineage>
        <taxon>Bacteria</taxon>
        <taxon>Bacillati</taxon>
        <taxon>Actinomycetota</taxon>
        <taxon>Coriobacteriia</taxon>
        <taxon>Eggerthellales</taxon>
        <taxon>Eggerthellaceae</taxon>
        <taxon>Slackia</taxon>
    </lineage>
</organism>
<dbReference type="SMART" id="SM00382">
    <property type="entry name" value="AAA"/>
    <property type="match status" value="1"/>
</dbReference>
<dbReference type="CDD" id="cd17874">
    <property type="entry name" value="FtsY"/>
    <property type="match status" value="1"/>
</dbReference>
<evidence type="ECO:0000256" key="3">
    <source>
        <dbReference type="ARBA" id="ARBA00022741"/>
    </source>
</evidence>
<dbReference type="Gene3D" id="3.40.50.300">
    <property type="entry name" value="P-loop containing nucleotide triphosphate hydrolases"/>
    <property type="match status" value="1"/>
</dbReference>
<dbReference type="Proteomes" id="UP000253975">
    <property type="component" value="Unassembled WGS sequence"/>
</dbReference>
<dbReference type="FunFam" id="3.40.50.300:FF:000053">
    <property type="entry name" value="Signal recognition particle receptor FtsY"/>
    <property type="match status" value="1"/>
</dbReference>
<keyword evidence="4 9" id="KW-0378">Hydrolase</keyword>
<evidence type="ECO:0000256" key="1">
    <source>
        <dbReference type="ARBA" id="ARBA00022475"/>
    </source>
</evidence>
<dbReference type="InterPro" id="IPR013822">
    <property type="entry name" value="Signal_recog_particl_SRP54_hlx"/>
</dbReference>
<evidence type="ECO:0000256" key="8">
    <source>
        <dbReference type="ARBA" id="ARBA00048027"/>
    </source>
</evidence>
<evidence type="ECO:0000256" key="2">
    <source>
        <dbReference type="ARBA" id="ARBA00022490"/>
    </source>
</evidence>
<feature type="domain" description="SRP54-type proteins GTP-binding" evidence="11">
    <location>
        <begin position="100"/>
        <end position="300"/>
    </location>
</feature>
<dbReference type="GO" id="GO:0005525">
    <property type="term" value="F:GTP binding"/>
    <property type="evidence" value="ECO:0007669"/>
    <property type="project" value="UniProtKB-UniRule"/>
</dbReference>
<dbReference type="SMART" id="SM00962">
    <property type="entry name" value="SRP54"/>
    <property type="match status" value="1"/>
</dbReference>
<dbReference type="InterPro" id="IPR042101">
    <property type="entry name" value="SRP54_N_sf"/>
</dbReference>
<dbReference type="Pfam" id="PF02881">
    <property type="entry name" value="SRP54_N"/>
    <property type="match status" value="1"/>
</dbReference>
<keyword evidence="6 9" id="KW-0472">Membrane</keyword>
<dbReference type="SMART" id="SM00963">
    <property type="entry name" value="SRP54_N"/>
    <property type="match status" value="1"/>
</dbReference>
<keyword evidence="5 9" id="KW-0342">GTP-binding</keyword>
<dbReference type="PANTHER" id="PTHR43134:SF1">
    <property type="entry name" value="SIGNAL RECOGNITION PARTICLE RECEPTOR SUBUNIT ALPHA"/>
    <property type="match status" value="1"/>
</dbReference>
<comment type="subunit">
    <text evidence="9">Part of the signal recognition particle protein translocation system, which is composed of SRP and FtsY.</text>
</comment>
<dbReference type="SUPFAM" id="SSF47364">
    <property type="entry name" value="Domain of the SRP/SRP receptor G-proteins"/>
    <property type="match status" value="1"/>
</dbReference>
<dbReference type="GO" id="GO:0005886">
    <property type="term" value="C:plasma membrane"/>
    <property type="evidence" value="ECO:0007669"/>
    <property type="project" value="UniProtKB-SubCell"/>
</dbReference>
<evidence type="ECO:0000259" key="12">
    <source>
        <dbReference type="SMART" id="SM00963"/>
    </source>
</evidence>
<dbReference type="SUPFAM" id="SSF52540">
    <property type="entry name" value="P-loop containing nucleoside triphosphate hydrolases"/>
    <property type="match status" value="1"/>
</dbReference>
<comment type="similarity">
    <text evidence="9">Belongs to the GTP-binding SRP family. FtsY subfamily.</text>
</comment>
<keyword evidence="7 9" id="KW-0675">Receptor</keyword>
<dbReference type="InterPro" id="IPR027417">
    <property type="entry name" value="P-loop_NTPase"/>
</dbReference>
<dbReference type="InterPro" id="IPR004390">
    <property type="entry name" value="SR_rcpt_FtsY"/>
</dbReference>
<gene>
    <name evidence="9" type="primary">ftsY</name>
    <name evidence="13" type="ORF">C1881_03170</name>
</gene>
<keyword evidence="3 9" id="KW-0547">Nucleotide-binding</keyword>
<dbReference type="FunFam" id="1.20.120.140:FF:000002">
    <property type="entry name" value="Signal recognition particle receptor FtsY"/>
    <property type="match status" value="1"/>
</dbReference>
<sequence length="308" mass="33276">MGFFDRISEGLSRSRQKFTEQMNVLLDRGPNLDDDFWDDLEETLILADMGGSAASQVVENLRDEATRKALPDAYAVLDRLNDELASTFATTEADPFGGEPACVLFVGINGAGKTTTVGKLAKEGADAGRKVILGSADTFRAAAIEQLEEWSRRANVPIVERERGSDPASVCYDTIERAEADGCDLVLIDTAGRLHTSDDLMRELQKVVNVVRKRSKAPVYTVLVIDATTGQNGLSQARVFDKALDLDGVIVTKLDGTAKGGIALAVSHELGLPIYKIGVGEGLGDLKDFDAHDFARALVGEFDEREAR</sequence>
<keyword evidence="2 9" id="KW-0963">Cytoplasm</keyword>